<feature type="domain" description="HRDC" evidence="2">
    <location>
        <begin position="287"/>
        <end position="367"/>
    </location>
</feature>
<evidence type="ECO:0000313" key="4">
    <source>
        <dbReference type="Proteomes" id="UP000622405"/>
    </source>
</evidence>
<evidence type="ECO:0000259" key="2">
    <source>
        <dbReference type="PROSITE" id="PS50967"/>
    </source>
</evidence>
<protein>
    <recommendedName>
        <fullName evidence="5">Helicase</fullName>
    </recommendedName>
</protein>
<dbReference type="InterPro" id="IPR044876">
    <property type="entry name" value="HRDC_dom_sf"/>
</dbReference>
<dbReference type="EMBL" id="WJBE01000003">
    <property type="protein sequence ID" value="MBC3898900.1"/>
    <property type="molecule type" value="Genomic_DNA"/>
</dbReference>
<evidence type="ECO:0008006" key="5">
    <source>
        <dbReference type="Google" id="ProtNLM"/>
    </source>
</evidence>
<gene>
    <name evidence="3" type="ORF">GH811_04645</name>
</gene>
<evidence type="ECO:0000259" key="1">
    <source>
        <dbReference type="PROSITE" id="PS50965"/>
    </source>
</evidence>
<proteinExistence type="predicted"/>
<organism evidence="3 4">
    <name type="scientific">Acetobacterium malicum</name>
    <dbReference type="NCBI Taxonomy" id="52692"/>
    <lineage>
        <taxon>Bacteria</taxon>
        <taxon>Bacillati</taxon>
        <taxon>Bacillota</taxon>
        <taxon>Clostridia</taxon>
        <taxon>Eubacteriales</taxon>
        <taxon>Eubacteriaceae</taxon>
        <taxon>Acetobacterium</taxon>
    </lineage>
</organism>
<dbReference type="RefSeq" id="WP_186893494.1">
    <property type="nucleotide sequence ID" value="NZ_WJBE01000003.1"/>
</dbReference>
<dbReference type="InterPro" id="IPR010997">
    <property type="entry name" value="HRDC-like_sf"/>
</dbReference>
<reference evidence="3 4" key="1">
    <citation type="journal article" date="2020" name="mSystems">
        <title>Defining Genomic and Predicted Metabolic Features of the Acetobacterium Genus.</title>
        <authorList>
            <person name="Ross D.E."/>
            <person name="Marshall C.W."/>
            <person name="Gulliver D."/>
            <person name="May H.D."/>
            <person name="Norman R.S."/>
        </authorList>
    </citation>
    <scope>NUCLEOTIDE SEQUENCE [LARGE SCALE GENOMIC DNA]</scope>
    <source>
        <strain evidence="3 4">DSM 4132</strain>
    </source>
</reference>
<feature type="domain" description="NERD" evidence="1">
    <location>
        <begin position="50"/>
        <end position="168"/>
    </location>
</feature>
<accession>A0ABR6YUY4</accession>
<dbReference type="Gene3D" id="1.10.150.80">
    <property type="entry name" value="HRDC domain"/>
    <property type="match status" value="1"/>
</dbReference>
<evidence type="ECO:0000313" key="3">
    <source>
        <dbReference type="EMBL" id="MBC3898900.1"/>
    </source>
</evidence>
<dbReference type="InterPro" id="IPR002121">
    <property type="entry name" value="HRDC_dom"/>
</dbReference>
<dbReference type="SUPFAM" id="SSF47819">
    <property type="entry name" value="HRDC-like"/>
    <property type="match status" value="1"/>
</dbReference>
<dbReference type="Pfam" id="PF00570">
    <property type="entry name" value="HRDC"/>
    <property type="match status" value="1"/>
</dbReference>
<dbReference type="PROSITE" id="PS50965">
    <property type="entry name" value="NERD"/>
    <property type="match status" value="1"/>
</dbReference>
<dbReference type="Pfam" id="PF08378">
    <property type="entry name" value="NERD"/>
    <property type="match status" value="1"/>
</dbReference>
<dbReference type="Proteomes" id="UP000622405">
    <property type="component" value="Unassembled WGS sequence"/>
</dbReference>
<dbReference type="PROSITE" id="PS50967">
    <property type="entry name" value="HRDC"/>
    <property type="match status" value="1"/>
</dbReference>
<keyword evidence="4" id="KW-1185">Reference proteome</keyword>
<sequence length="452" mass="50671">MSLFTPNTSPIFLKEDSTTSQHIARLKELHDKATGKVKDDIAREITLTSYGEVGERNIAFELKNAGIPMVIIHDLHLQHGDLSAQIDYVVVTRKLVFFIECKNLYGNVDIDNQGNFVRSYPWNGRTVKEGIYSPITQNQRHLEVYRQLRLAQTTNPIKRLGLQNNFDSFYKSVVVLANPKTVLNAKYAKKDVKDRVIRADQLIAYIKEQNKKSKEAATSEKAMKAWAERILALHQPLPSDYTQKYETIISSTSAATPVTPRQTEAPVMGTEKLAVQESAAKPYTVGTSQNADLVAKLKAYRRETSRTENVQAYVVFNDRQLEDLINQKPKTLEELQRISGFGPVKTEKYGPGILAVINPAQPRKAPATKGNQNQPWSPAQLVGEKITHQSFGSGTVKSVSRHEIVIKFPVTARSFDFPDVFDITIWLSNPALQKQVEELIKAKKKDAGVSAP</sequence>
<dbReference type="SMART" id="SM00341">
    <property type="entry name" value="HRDC"/>
    <property type="match status" value="1"/>
</dbReference>
<dbReference type="InterPro" id="IPR011528">
    <property type="entry name" value="NERD"/>
</dbReference>
<comment type="caution">
    <text evidence="3">The sequence shown here is derived from an EMBL/GenBank/DDBJ whole genome shotgun (WGS) entry which is preliminary data.</text>
</comment>
<name>A0ABR6YUY4_9FIRM</name>